<comment type="caution">
    <text evidence="2">The sequence shown here is derived from an EMBL/GenBank/DDBJ whole genome shotgun (WGS) entry which is preliminary data.</text>
</comment>
<sequence>MRAVTVSEYGATPLVSEVPVPEPGPGEIQVRLIAAGMNPLDALIADGFLKDGVEARFPLVLGVDGAGVVTGAGEGVTRFGVGEQVYGVFFGVPRGLGTYAEYTVAEADGPVALMPRGIVYSQAAALPTAATAAHGLVEEARLGIGGAVLVVGATGGVGQMAVQFARDRGAKVIATARSDMADEMRYLGADATVDHSAGDLNRQVLAVHPGGVDAVLDLVSDRTAAEEIAQALKPGGVYLSTVHSLSPDAMEARGLRGVNFEYRPSAALLERIAELVDDGKLVVRVTDQVSLEDAPEALARLTHGGARGKTVVRP</sequence>
<evidence type="ECO:0000313" key="3">
    <source>
        <dbReference type="Proteomes" id="UP000572680"/>
    </source>
</evidence>
<dbReference type="Gene3D" id="3.90.180.10">
    <property type="entry name" value="Medium-chain alcohol dehydrogenases, catalytic domain"/>
    <property type="match status" value="1"/>
</dbReference>
<evidence type="ECO:0000313" key="2">
    <source>
        <dbReference type="EMBL" id="MBA8957600.1"/>
    </source>
</evidence>
<dbReference type="PANTHER" id="PTHR11695:SF294">
    <property type="entry name" value="RETICULON-4-INTERACTING PROTEIN 1, MITOCHONDRIAL"/>
    <property type="match status" value="1"/>
</dbReference>
<dbReference type="AlphaFoldDB" id="A0A7W3M0L3"/>
<organism evidence="2 3">
    <name type="scientific">Actinomadura namibiensis</name>
    <dbReference type="NCBI Taxonomy" id="182080"/>
    <lineage>
        <taxon>Bacteria</taxon>
        <taxon>Bacillati</taxon>
        <taxon>Actinomycetota</taxon>
        <taxon>Actinomycetes</taxon>
        <taxon>Streptosporangiales</taxon>
        <taxon>Thermomonosporaceae</taxon>
        <taxon>Actinomadura</taxon>
    </lineage>
</organism>
<protein>
    <submittedName>
        <fullName evidence="2">NADPH:quinone reductase-like Zn-dependent oxidoreductase</fullName>
    </submittedName>
</protein>
<dbReference type="InterPro" id="IPR013154">
    <property type="entry name" value="ADH-like_N"/>
</dbReference>
<dbReference type="InterPro" id="IPR020843">
    <property type="entry name" value="ER"/>
</dbReference>
<keyword evidence="3" id="KW-1185">Reference proteome</keyword>
<dbReference type="Gene3D" id="3.40.50.720">
    <property type="entry name" value="NAD(P)-binding Rossmann-like Domain"/>
    <property type="match status" value="1"/>
</dbReference>
<dbReference type="RefSeq" id="WP_182849405.1">
    <property type="nucleotide sequence ID" value="NZ_BAAALP010000067.1"/>
</dbReference>
<dbReference type="InterPro" id="IPR011032">
    <property type="entry name" value="GroES-like_sf"/>
</dbReference>
<dbReference type="Proteomes" id="UP000572680">
    <property type="component" value="Unassembled WGS sequence"/>
</dbReference>
<dbReference type="GO" id="GO:0016491">
    <property type="term" value="F:oxidoreductase activity"/>
    <property type="evidence" value="ECO:0007669"/>
    <property type="project" value="InterPro"/>
</dbReference>
<dbReference type="SUPFAM" id="SSF51735">
    <property type="entry name" value="NAD(P)-binding Rossmann-fold domains"/>
    <property type="match status" value="1"/>
</dbReference>
<gene>
    <name evidence="2" type="ORF">HNR61_009295</name>
</gene>
<dbReference type="SUPFAM" id="SSF50129">
    <property type="entry name" value="GroES-like"/>
    <property type="match status" value="1"/>
</dbReference>
<dbReference type="CDD" id="cd05289">
    <property type="entry name" value="MDR_like_2"/>
    <property type="match status" value="1"/>
</dbReference>
<dbReference type="SMART" id="SM00829">
    <property type="entry name" value="PKS_ER"/>
    <property type="match status" value="1"/>
</dbReference>
<dbReference type="InterPro" id="IPR036291">
    <property type="entry name" value="NAD(P)-bd_dom_sf"/>
</dbReference>
<dbReference type="InterPro" id="IPR050700">
    <property type="entry name" value="YIM1/Zinc_Alcohol_DH_Fams"/>
</dbReference>
<proteinExistence type="predicted"/>
<accession>A0A7W3M0L3</accession>
<evidence type="ECO:0000259" key="1">
    <source>
        <dbReference type="SMART" id="SM00829"/>
    </source>
</evidence>
<dbReference type="Pfam" id="PF13602">
    <property type="entry name" value="ADH_zinc_N_2"/>
    <property type="match status" value="1"/>
</dbReference>
<reference evidence="2 3" key="1">
    <citation type="submission" date="2020-08" db="EMBL/GenBank/DDBJ databases">
        <title>Genomic Encyclopedia of Type Strains, Phase IV (KMG-IV): sequencing the most valuable type-strain genomes for metagenomic binning, comparative biology and taxonomic classification.</title>
        <authorList>
            <person name="Goeker M."/>
        </authorList>
    </citation>
    <scope>NUCLEOTIDE SEQUENCE [LARGE SCALE GENOMIC DNA]</scope>
    <source>
        <strain evidence="2 3">DSM 44197</strain>
    </source>
</reference>
<dbReference type="EMBL" id="JACJIA010000026">
    <property type="protein sequence ID" value="MBA8957600.1"/>
    <property type="molecule type" value="Genomic_DNA"/>
</dbReference>
<feature type="domain" description="Enoyl reductase (ER)" evidence="1">
    <location>
        <begin position="10"/>
        <end position="312"/>
    </location>
</feature>
<name>A0A7W3M0L3_ACTNM</name>
<dbReference type="Pfam" id="PF08240">
    <property type="entry name" value="ADH_N"/>
    <property type="match status" value="1"/>
</dbReference>
<dbReference type="PANTHER" id="PTHR11695">
    <property type="entry name" value="ALCOHOL DEHYDROGENASE RELATED"/>
    <property type="match status" value="1"/>
</dbReference>